<dbReference type="RefSeq" id="WP_272738194.1">
    <property type="nucleotide sequence ID" value="NZ_CP116942.1"/>
</dbReference>
<sequence>MTAPPHAPWALRGEGLVCMTRKRPAVALPDGIAPAPGPTAVAAVRYTDSPVGPFLQLLVLVPARLGAHPGWTVAAAVVDKPEALLGFRMNWGVPARLGELRWFARDGVRQLLWEDRDLSVKARGRGIGVPMVVPHRMVLARADGPVVVPDRLWGLFRPAVVVIEASPRDGLDCLAGRHVGATVDGVHRTIAPARTPVGLLAPLRAPATAEPLMRWPDHPI</sequence>
<reference evidence="1" key="1">
    <citation type="submission" date="2023-01" db="EMBL/GenBank/DDBJ databases">
        <title>The diversity of Class Acidimicrobiia in South China Sea sediment environments and the proposal of Iamia marina sp. nov., a novel species of the genus Iamia.</title>
        <authorList>
            <person name="He Y."/>
            <person name="Tian X."/>
        </authorList>
    </citation>
    <scope>NUCLEOTIDE SEQUENCE</scope>
    <source>
        <strain evidence="1">DSM 19957</strain>
    </source>
</reference>
<dbReference type="Proteomes" id="UP001216390">
    <property type="component" value="Chromosome"/>
</dbReference>
<name>A0AAF0BX28_9ACTN</name>
<dbReference type="Gene3D" id="2.40.400.10">
    <property type="entry name" value="Acetoacetate decarboxylase-like"/>
    <property type="match status" value="1"/>
</dbReference>
<dbReference type="Pfam" id="PF06314">
    <property type="entry name" value="ADC"/>
    <property type="match status" value="1"/>
</dbReference>
<dbReference type="KEGG" id="ima:PO878_08040"/>
<protein>
    <submittedName>
        <fullName evidence="1">Acetoacetate decarboxylase family protein</fullName>
    </submittedName>
</protein>
<dbReference type="EMBL" id="CP116942">
    <property type="protein sequence ID" value="WCO68678.1"/>
    <property type="molecule type" value="Genomic_DNA"/>
</dbReference>
<keyword evidence="2" id="KW-1185">Reference proteome</keyword>
<dbReference type="GO" id="GO:0016829">
    <property type="term" value="F:lyase activity"/>
    <property type="evidence" value="ECO:0007669"/>
    <property type="project" value="InterPro"/>
</dbReference>
<dbReference type="InterPro" id="IPR023375">
    <property type="entry name" value="ADC_dom_sf"/>
</dbReference>
<gene>
    <name evidence="1" type="ORF">PO878_08040</name>
</gene>
<dbReference type="AlphaFoldDB" id="A0AAF0BX28"/>
<dbReference type="SUPFAM" id="SSF160104">
    <property type="entry name" value="Acetoacetate decarboxylase-like"/>
    <property type="match status" value="1"/>
</dbReference>
<organism evidence="1 2">
    <name type="scientific">Iamia majanohamensis</name>
    <dbReference type="NCBI Taxonomy" id="467976"/>
    <lineage>
        <taxon>Bacteria</taxon>
        <taxon>Bacillati</taxon>
        <taxon>Actinomycetota</taxon>
        <taxon>Acidimicrobiia</taxon>
        <taxon>Acidimicrobiales</taxon>
        <taxon>Iamiaceae</taxon>
        <taxon>Iamia</taxon>
    </lineage>
</organism>
<evidence type="ECO:0000313" key="2">
    <source>
        <dbReference type="Proteomes" id="UP001216390"/>
    </source>
</evidence>
<dbReference type="InterPro" id="IPR010451">
    <property type="entry name" value="Acetoacetate_decarboxylase"/>
</dbReference>
<evidence type="ECO:0000313" key="1">
    <source>
        <dbReference type="EMBL" id="WCO68678.1"/>
    </source>
</evidence>
<accession>A0AAF0BX28</accession>
<proteinExistence type="predicted"/>